<feature type="transmembrane region" description="Helical" evidence="9">
    <location>
        <begin position="134"/>
        <end position="154"/>
    </location>
</feature>
<comment type="similarity">
    <text evidence="2">Belongs to the MreD family.</text>
</comment>
<feature type="transmembrane region" description="Helical" evidence="9">
    <location>
        <begin position="12"/>
        <end position="37"/>
    </location>
</feature>
<keyword evidence="7 9" id="KW-0472">Membrane</keyword>
<evidence type="ECO:0000256" key="8">
    <source>
        <dbReference type="SAM" id="MobiDB-lite"/>
    </source>
</evidence>
<gene>
    <name evidence="10" type="ORF">BDZ31_003410</name>
</gene>
<dbReference type="GO" id="GO:0005886">
    <property type="term" value="C:plasma membrane"/>
    <property type="evidence" value="ECO:0007669"/>
    <property type="project" value="UniProtKB-SubCell"/>
</dbReference>
<keyword evidence="6 9" id="KW-1133">Transmembrane helix</keyword>
<organism evidence="10 11">
    <name type="scientific">Conexibacter arvalis</name>
    <dbReference type="NCBI Taxonomy" id="912552"/>
    <lineage>
        <taxon>Bacteria</taxon>
        <taxon>Bacillati</taxon>
        <taxon>Actinomycetota</taxon>
        <taxon>Thermoleophilia</taxon>
        <taxon>Solirubrobacterales</taxon>
        <taxon>Conexibacteraceae</taxon>
        <taxon>Conexibacter</taxon>
    </lineage>
</organism>
<evidence type="ECO:0000256" key="9">
    <source>
        <dbReference type="SAM" id="Phobius"/>
    </source>
</evidence>
<evidence type="ECO:0000256" key="7">
    <source>
        <dbReference type="ARBA" id="ARBA00023136"/>
    </source>
</evidence>
<reference evidence="10 11" key="1">
    <citation type="submission" date="2020-08" db="EMBL/GenBank/DDBJ databases">
        <title>Genomic Encyclopedia of Archaeal and Bacterial Type Strains, Phase II (KMG-II): from individual species to whole genera.</title>
        <authorList>
            <person name="Goeker M."/>
        </authorList>
    </citation>
    <scope>NUCLEOTIDE SEQUENCE [LARGE SCALE GENOMIC DNA]</scope>
    <source>
        <strain evidence="10 11">DSM 23288</strain>
    </source>
</reference>
<feature type="transmembrane region" description="Helical" evidence="9">
    <location>
        <begin position="44"/>
        <end position="65"/>
    </location>
</feature>
<keyword evidence="11" id="KW-1185">Reference proteome</keyword>
<evidence type="ECO:0000256" key="5">
    <source>
        <dbReference type="ARBA" id="ARBA00022960"/>
    </source>
</evidence>
<dbReference type="RefSeq" id="WP_183343535.1">
    <property type="nucleotide sequence ID" value="NZ_JACHNU010000005.1"/>
</dbReference>
<dbReference type="Pfam" id="PF04093">
    <property type="entry name" value="MreD"/>
    <property type="match status" value="1"/>
</dbReference>
<dbReference type="Proteomes" id="UP000585272">
    <property type="component" value="Unassembled WGS sequence"/>
</dbReference>
<dbReference type="AlphaFoldDB" id="A0A840IG78"/>
<evidence type="ECO:0000256" key="1">
    <source>
        <dbReference type="ARBA" id="ARBA00004651"/>
    </source>
</evidence>
<feature type="transmembrane region" description="Helical" evidence="9">
    <location>
        <begin position="71"/>
        <end position="92"/>
    </location>
</feature>
<evidence type="ECO:0000313" key="11">
    <source>
        <dbReference type="Proteomes" id="UP000585272"/>
    </source>
</evidence>
<keyword evidence="3" id="KW-1003">Cell membrane</keyword>
<accession>A0A840IG78</accession>
<evidence type="ECO:0000256" key="6">
    <source>
        <dbReference type="ARBA" id="ARBA00022989"/>
    </source>
</evidence>
<evidence type="ECO:0000256" key="2">
    <source>
        <dbReference type="ARBA" id="ARBA00007776"/>
    </source>
</evidence>
<comment type="subcellular location">
    <subcellularLocation>
        <location evidence="1">Cell membrane</location>
        <topology evidence="1">Multi-pass membrane protein</topology>
    </subcellularLocation>
</comment>
<proteinExistence type="inferred from homology"/>
<dbReference type="EMBL" id="JACHNU010000005">
    <property type="protein sequence ID" value="MBB4663809.1"/>
    <property type="molecule type" value="Genomic_DNA"/>
</dbReference>
<keyword evidence="4 9" id="KW-0812">Transmembrane</keyword>
<protein>
    <submittedName>
        <fullName evidence="10">Rod shape-determining protein MreD</fullName>
    </submittedName>
</protein>
<name>A0A840IG78_9ACTN</name>
<feature type="region of interest" description="Disordered" evidence="8">
    <location>
        <begin position="174"/>
        <end position="195"/>
    </location>
</feature>
<sequence>MTAMADGWQLPARLAALGFFGVIVQVAAVSQISILGVSVDLAPLMVAAVGLLAGSLPGAIFGFAVGLFVDLALVQTLGVTSLLFIVIGYAAGRLRELRDPAHGLVPVMVGAVATAISTVGFALMQFLLGIEAPVSWLLLRQVVIAILLGALFALPVHALVRRVVSGALPDDPRRRRRRAYTTGGLSPLSRPSEGR</sequence>
<dbReference type="NCBIfam" id="TIGR03426">
    <property type="entry name" value="shape_MreD"/>
    <property type="match status" value="1"/>
</dbReference>
<keyword evidence="5" id="KW-0133">Cell shape</keyword>
<evidence type="ECO:0000313" key="10">
    <source>
        <dbReference type="EMBL" id="MBB4663809.1"/>
    </source>
</evidence>
<comment type="caution">
    <text evidence="10">The sequence shown here is derived from an EMBL/GenBank/DDBJ whole genome shotgun (WGS) entry which is preliminary data.</text>
</comment>
<dbReference type="GO" id="GO:0008360">
    <property type="term" value="P:regulation of cell shape"/>
    <property type="evidence" value="ECO:0007669"/>
    <property type="project" value="UniProtKB-KW"/>
</dbReference>
<evidence type="ECO:0000256" key="3">
    <source>
        <dbReference type="ARBA" id="ARBA00022475"/>
    </source>
</evidence>
<feature type="transmembrane region" description="Helical" evidence="9">
    <location>
        <begin position="104"/>
        <end position="128"/>
    </location>
</feature>
<evidence type="ECO:0000256" key="4">
    <source>
        <dbReference type="ARBA" id="ARBA00022692"/>
    </source>
</evidence>
<dbReference type="InterPro" id="IPR007227">
    <property type="entry name" value="Cell_shape_determining_MreD"/>
</dbReference>